<evidence type="ECO:0000256" key="6">
    <source>
        <dbReference type="SAM" id="Phobius"/>
    </source>
</evidence>
<dbReference type="AlphaFoldDB" id="W9QVL9"/>
<feature type="transmembrane region" description="Helical" evidence="6">
    <location>
        <begin position="251"/>
        <end position="267"/>
    </location>
</feature>
<feature type="transmembrane region" description="Helical" evidence="6">
    <location>
        <begin position="345"/>
        <end position="364"/>
    </location>
</feature>
<dbReference type="eggNOG" id="KOG2615">
    <property type="taxonomic scope" value="Eukaryota"/>
</dbReference>
<feature type="transmembrane region" description="Helical" evidence="6">
    <location>
        <begin position="133"/>
        <end position="154"/>
    </location>
</feature>
<dbReference type="PANTHER" id="PTHR23504:SF114">
    <property type="entry name" value="PROTEIN ZINC INDUCED FACILITATOR-LIKE 1"/>
    <property type="match status" value="1"/>
</dbReference>
<dbReference type="PANTHER" id="PTHR23504">
    <property type="entry name" value="MAJOR FACILITATOR SUPERFAMILY DOMAIN-CONTAINING PROTEIN 10"/>
    <property type="match status" value="1"/>
</dbReference>
<evidence type="ECO:0000313" key="8">
    <source>
        <dbReference type="Proteomes" id="UP000030645"/>
    </source>
</evidence>
<dbReference type="InterPro" id="IPR036259">
    <property type="entry name" value="MFS_trans_sf"/>
</dbReference>
<name>W9QVL9_9ROSA</name>
<sequence>MGGEDNEIRERLLIKKEYFPNCPGCRVEQYKDLQRGFPIRDLIRIWMIVLASALPISSLFPFLYFMIRDLNIAKREEDIGYYAGYIEDACFQVSTAWGIGLVVGPAMGGFLAQPAEKYPNIFSKNSFLGRFPYFLPCFCISVFALGVAVASFWLPETLHKHNGCGSNGSTKEESIEELESAIPHQKEEKTKVVERNSNKSLFKNWPLMSSIIAYCVFALHDMAYSEIFSLWAVSPKKFGGLSLSTEDVGEVLAFSGFGLLVFQTFLYPHVEKLVGPVMICRIGGITIITGLFLLQNRAVEQERRGAANGIAMTGMSLFKAIGPLGAGALFSWAEKRLDAPILPGVQMVFFVLIVVEAIGVLMTFKPFLTTA</sequence>
<dbReference type="Gene3D" id="1.20.1250.20">
    <property type="entry name" value="MFS general substrate transporter like domains"/>
    <property type="match status" value="1"/>
</dbReference>
<evidence type="ECO:0000256" key="1">
    <source>
        <dbReference type="ARBA" id="ARBA00004141"/>
    </source>
</evidence>
<feature type="transmembrane region" description="Helical" evidence="6">
    <location>
        <begin position="306"/>
        <end position="333"/>
    </location>
</feature>
<accession>W9QVL9</accession>
<evidence type="ECO:0000313" key="7">
    <source>
        <dbReference type="EMBL" id="EXB44279.1"/>
    </source>
</evidence>
<feature type="transmembrane region" description="Helical" evidence="6">
    <location>
        <begin position="273"/>
        <end position="294"/>
    </location>
</feature>
<comment type="subcellular location">
    <subcellularLocation>
        <location evidence="1">Membrane</location>
        <topology evidence="1">Multi-pass membrane protein</topology>
    </subcellularLocation>
</comment>
<dbReference type="GO" id="GO:0009705">
    <property type="term" value="C:plant-type vacuole membrane"/>
    <property type="evidence" value="ECO:0007669"/>
    <property type="project" value="TreeGrafter"/>
</dbReference>
<keyword evidence="3 6" id="KW-0812">Transmembrane</keyword>
<keyword evidence="5 6" id="KW-0472">Membrane</keyword>
<gene>
    <name evidence="7" type="ORF">L484_012198</name>
</gene>
<feature type="transmembrane region" description="Helical" evidence="6">
    <location>
        <begin position="211"/>
        <end position="231"/>
    </location>
</feature>
<evidence type="ECO:0008006" key="9">
    <source>
        <dbReference type="Google" id="ProtNLM"/>
    </source>
</evidence>
<evidence type="ECO:0000256" key="2">
    <source>
        <dbReference type="ARBA" id="ARBA00022448"/>
    </source>
</evidence>
<dbReference type="GO" id="GO:0090333">
    <property type="term" value="P:regulation of stomatal closure"/>
    <property type="evidence" value="ECO:0007669"/>
    <property type="project" value="TreeGrafter"/>
</dbReference>
<dbReference type="EMBL" id="KE343860">
    <property type="protein sequence ID" value="EXB44279.1"/>
    <property type="molecule type" value="Genomic_DNA"/>
</dbReference>
<evidence type="ECO:0000256" key="4">
    <source>
        <dbReference type="ARBA" id="ARBA00022989"/>
    </source>
</evidence>
<keyword evidence="4 6" id="KW-1133">Transmembrane helix</keyword>
<dbReference type="SUPFAM" id="SSF103473">
    <property type="entry name" value="MFS general substrate transporter"/>
    <property type="match status" value="1"/>
</dbReference>
<keyword evidence="2" id="KW-0813">Transport</keyword>
<dbReference type="GO" id="GO:0005886">
    <property type="term" value="C:plasma membrane"/>
    <property type="evidence" value="ECO:0007669"/>
    <property type="project" value="TreeGrafter"/>
</dbReference>
<evidence type="ECO:0000256" key="3">
    <source>
        <dbReference type="ARBA" id="ARBA00022692"/>
    </source>
</evidence>
<keyword evidence="8" id="KW-1185">Reference proteome</keyword>
<dbReference type="Proteomes" id="UP000030645">
    <property type="component" value="Unassembled WGS sequence"/>
</dbReference>
<organism evidence="7 8">
    <name type="scientific">Morus notabilis</name>
    <dbReference type="NCBI Taxonomy" id="981085"/>
    <lineage>
        <taxon>Eukaryota</taxon>
        <taxon>Viridiplantae</taxon>
        <taxon>Streptophyta</taxon>
        <taxon>Embryophyta</taxon>
        <taxon>Tracheophyta</taxon>
        <taxon>Spermatophyta</taxon>
        <taxon>Magnoliopsida</taxon>
        <taxon>eudicotyledons</taxon>
        <taxon>Gunneridae</taxon>
        <taxon>Pentapetalae</taxon>
        <taxon>rosids</taxon>
        <taxon>fabids</taxon>
        <taxon>Rosales</taxon>
        <taxon>Moraceae</taxon>
        <taxon>Moreae</taxon>
        <taxon>Morus</taxon>
    </lineage>
</organism>
<dbReference type="GO" id="GO:0022821">
    <property type="term" value="F:solute:potassium antiporter activity"/>
    <property type="evidence" value="ECO:0007669"/>
    <property type="project" value="TreeGrafter"/>
</dbReference>
<feature type="transmembrane region" description="Helical" evidence="6">
    <location>
        <begin position="45"/>
        <end position="67"/>
    </location>
</feature>
<protein>
    <recommendedName>
        <fullName evidence="9">Protein ZINC INDUCED FACILITATOR-LIKE 1</fullName>
    </recommendedName>
</protein>
<proteinExistence type="predicted"/>
<reference evidence="8" key="1">
    <citation type="submission" date="2013-01" db="EMBL/GenBank/DDBJ databases">
        <title>Draft Genome Sequence of a Mulberry Tree, Morus notabilis C.K. Schneid.</title>
        <authorList>
            <person name="He N."/>
            <person name="Zhao S."/>
        </authorList>
    </citation>
    <scope>NUCLEOTIDE SEQUENCE</scope>
</reference>
<evidence type="ECO:0000256" key="5">
    <source>
        <dbReference type="ARBA" id="ARBA00023136"/>
    </source>
</evidence>
<feature type="transmembrane region" description="Helical" evidence="6">
    <location>
        <begin position="91"/>
        <end position="112"/>
    </location>
</feature>